<evidence type="ECO:0000256" key="1">
    <source>
        <dbReference type="SAM" id="SignalP"/>
    </source>
</evidence>
<protein>
    <submittedName>
        <fullName evidence="2">Uncharacterized protein</fullName>
    </submittedName>
</protein>
<reference evidence="2" key="2">
    <citation type="journal article" date="2015" name="Data Brief">
        <title>Shoot transcriptome of the giant reed, Arundo donax.</title>
        <authorList>
            <person name="Barrero R.A."/>
            <person name="Guerrero F.D."/>
            <person name="Moolhuijzen P."/>
            <person name="Goolsby J.A."/>
            <person name="Tidwell J."/>
            <person name="Bellgard S.E."/>
            <person name="Bellgard M.I."/>
        </authorList>
    </citation>
    <scope>NUCLEOTIDE SEQUENCE</scope>
    <source>
        <tissue evidence="2">Shoot tissue taken approximately 20 cm above the soil surface</tissue>
    </source>
</reference>
<organism evidence="2">
    <name type="scientific">Arundo donax</name>
    <name type="common">Giant reed</name>
    <name type="synonym">Donax arundinaceus</name>
    <dbReference type="NCBI Taxonomy" id="35708"/>
    <lineage>
        <taxon>Eukaryota</taxon>
        <taxon>Viridiplantae</taxon>
        <taxon>Streptophyta</taxon>
        <taxon>Embryophyta</taxon>
        <taxon>Tracheophyta</taxon>
        <taxon>Spermatophyta</taxon>
        <taxon>Magnoliopsida</taxon>
        <taxon>Liliopsida</taxon>
        <taxon>Poales</taxon>
        <taxon>Poaceae</taxon>
        <taxon>PACMAD clade</taxon>
        <taxon>Arundinoideae</taxon>
        <taxon>Arundineae</taxon>
        <taxon>Arundo</taxon>
    </lineage>
</organism>
<reference evidence="2" key="1">
    <citation type="submission" date="2014-09" db="EMBL/GenBank/DDBJ databases">
        <authorList>
            <person name="Magalhaes I.L.F."/>
            <person name="Oliveira U."/>
            <person name="Santos F.R."/>
            <person name="Vidigal T.H.D.A."/>
            <person name="Brescovit A.D."/>
            <person name="Santos A.J."/>
        </authorList>
    </citation>
    <scope>NUCLEOTIDE SEQUENCE</scope>
    <source>
        <tissue evidence="2">Shoot tissue taken approximately 20 cm above the soil surface</tissue>
    </source>
</reference>
<dbReference type="AlphaFoldDB" id="A0A0A8ZZ32"/>
<keyword evidence="1" id="KW-0732">Signal</keyword>
<feature type="chain" id="PRO_5002062400" evidence="1">
    <location>
        <begin position="23"/>
        <end position="55"/>
    </location>
</feature>
<proteinExistence type="predicted"/>
<sequence>MTSPSPIHWTMLMKMLLRLTLPLLQRRNGQGRAITQLRRMRLWLWHGRVRVLIQS</sequence>
<dbReference type="EMBL" id="GBRH01254902">
    <property type="protein sequence ID" value="JAD42993.1"/>
    <property type="molecule type" value="Transcribed_RNA"/>
</dbReference>
<evidence type="ECO:0000313" key="2">
    <source>
        <dbReference type="EMBL" id="JAD42993.1"/>
    </source>
</evidence>
<name>A0A0A8ZZ32_ARUDO</name>
<accession>A0A0A8ZZ32</accession>
<feature type="signal peptide" evidence="1">
    <location>
        <begin position="1"/>
        <end position="22"/>
    </location>
</feature>